<evidence type="ECO:0000313" key="4">
    <source>
        <dbReference type="EMBL" id="NEN06652.1"/>
    </source>
</evidence>
<proteinExistence type="predicted"/>
<evidence type="ECO:0000313" key="5">
    <source>
        <dbReference type="Proteomes" id="UP000474967"/>
    </source>
</evidence>
<evidence type="ECO:0000256" key="2">
    <source>
        <dbReference type="SAM" id="MobiDB-lite"/>
    </source>
</evidence>
<gene>
    <name evidence="4" type="ORF">G3T36_12320</name>
</gene>
<evidence type="ECO:0000256" key="1">
    <source>
        <dbReference type="SAM" id="Coils"/>
    </source>
</evidence>
<dbReference type="AlphaFoldDB" id="A0A6L9XYZ1"/>
<organism evidence="4 5">
    <name type="scientific">Leifsonia tongyongensis</name>
    <dbReference type="NCBI Taxonomy" id="1268043"/>
    <lineage>
        <taxon>Bacteria</taxon>
        <taxon>Bacillati</taxon>
        <taxon>Actinomycetota</taxon>
        <taxon>Actinomycetes</taxon>
        <taxon>Micrococcales</taxon>
        <taxon>Microbacteriaceae</taxon>
        <taxon>Leifsonia</taxon>
    </lineage>
</organism>
<sequence>MTHQTLGPAGIVSHDTAPQSGIGDAPAGSTRTGLLAAGTLRVLSRLSASDIPSYIESHRAALDAMLVNPPRASDVAALWKLIDPRKQEALVKAAPHVIGNLEGIPYAVRGRANVRDLKQTMAETRENLSNESGKAERLTMKRTLDTLQNITKALARHDGVRRTLIGLDASSDARAAIVIGDLSRAHFISYLVPGMYMSVDEQIVDWAKVGQELYDSQTDWLRRLLGPRGSQATPGVATVAWIGYQTPELMNIGGLDLATQGANNLERSLEGLQSIRQNDPPYVSVFAHSYGSTAALLALQRHSVTIDALALLGSPGSDAQSVAQLSVRDGNVFVGQAPMDPIVHSAFFGSDPGAATYGAQKMGVAGGVDPITEKTLAGSSGHNEYFATGSESMRNLALIGIDMGELVMGGASAGSPTATTASGGSNRIEGSKH</sequence>
<accession>A0A6L9XYZ1</accession>
<feature type="region of interest" description="Disordered" evidence="2">
    <location>
        <begin position="1"/>
        <end position="27"/>
    </location>
</feature>
<feature type="coiled-coil region" evidence="1">
    <location>
        <begin position="114"/>
        <end position="141"/>
    </location>
</feature>
<feature type="region of interest" description="Disordered" evidence="2">
    <location>
        <begin position="412"/>
        <end position="433"/>
    </location>
</feature>
<comment type="caution">
    <text evidence="4">The sequence shown here is derived from an EMBL/GenBank/DDBJ whole genome shotgun (WGS) entry which is preliminary data.</text>
</comment>
<reference evidence="4 5" key="1">
    <citation type="journal article" date="2014" name="J. Microbiol.">
        <title>Diaminobutyricibacter tongyongensis gen. nov., sp. nov. and Homoserinibacter gongjuensis gen. nov., sp. nov. belong to the family Microbacteriaceae.</title>
        <authorList>
            <person name="Kim S.J."/>
            <person name="Ahn J.H."/>
            <person name="Weon H.Y."/>
            <person name="Hamada M."/>
            <person name="Suzuki K."/>
            <person name="Kwon S.W."/>
        </authorList>
    </citation>
    <scope>NUCLEOTIDE SEQUENCE [LARGE SCALE GENOMIC DNA]</scope>
    <source>
        <strain evidence="4 5">NBRC 108724</strain>
    </source>
</reference>
<feature type="domain" description="DUF1023" evidence="3">
    <location>
        <begin position="168"/>
        <end position="347"/>
    </location>
</feature>
<evidence type="ECO:0000259" key="3">
    <source>
        <dbReference type="Pfam" id="PF06259"/>
    </source>
</evidence>
<dbReference type="Pfam" id="PF06259">
    <property type="entry name" value="Abhydrolase_8"/>
    <property type="match status" value="1"/>
</dbReference>
<keyword evidence="1" id="KW-0175">Coiled coil</keyword>
<keyword evidence="5" id="KW-1185">Reference proteome</keyword>
<feature type="compositionally biased region" description="Low complexity" evidence="2">
    <location>
        <begin position="412"/>
        <end position="425"/>
    </location>
</feature>
<dbReference type="Proteomes" id="UP000474967">
    <property type="component" value="Unassembled WGS sequence"/>
</dbReference>
<dbReference type="InterPro" id="IPR010427">
    <property type="entry name" value="DUF1023"/>
</dbReference>
<dbReference type="SUPFAM" id="SSF53474">
    <property type="entry name" value="alpha/beta-Hydrolases"/>
    <property type="match status" value="1"/>
</dbReference>
<protein>
    <recommendedName>
        <fullName evidence="3">DUF1023 domain-containing protein</fullName>
    </recommendedName>
</protein>
<dbReference type="InterPro" id="IPR029058">
    <property type="entry name" value="AB_hydrolase_fold"/>
</dbReference>
<name>A0A6L9XYZ1_9MICO</name>
<dbReference type="EMBL" id="JAAGWY010000002">
    <property type="protein sequence ID" value="NEN06652.1"/>
    <property type="molecule type" value="Genomic_DNA"/>
</dbReference>